<proteinExistence type="predicted"/>
<feature type="region of interest" description="Disordered" evidence="1">
    <location>
        <begin position="139"/>
        <end position="158"/>
    </location>
</feature>
<dbReference type="InterPro" id="IPR016064">
    <property type="entry name" value="NAD/diacylglycerol_kinase_sf"/>
</dbReference>
<reference evidence="3" key="1">
    <citation type="submission" date="2019-10" db="EMBL/GenBank/DDBJ databases">
        <authorList>
            <person name="Nor Muhammad N."/>
        </authorList>
    </citation>
    <scope>NUCLEOTIDE SEQUENCE</scope>
</reference>
<evidence type="ECO:0000256" key="1">
    <source>
        <dbReference type="SAM" id="MobiDB-lite"/>
    </source>
</evidence>
<dbReference type="Gene3D" id="2.60.200.40">
    <property type="match status" value="1"/>
</dbReference>
<evidence type="ECO:0000313" key="3">
    <source>
        <dbReference type="EMBL" id="VWO98681.1"/>
    </source>
</evidence>
<evidence type="ECO:0000259" key="2">
    <source>
        <dbReference type="PROSITE" id="PS50146"/>
    </source>
</evidence>
<dbReference type="PANTHER" id="PTHR12358">
    <property type="entry name" value="SPHINGOSINE KINASE"/>
    <property type="match status" value="1"/>
</dbReference>
<dbReference type="InterPro" id="IPR050187">
    <property type="entry name" value="Lipid_Phosphate_FormReg"/>
</dbReference>
<gene>
    <name evidence="3" type="primary">W7N2B4</name>
</gene>
<dbReference type="SUPFAM" id="SSF111331">
    <property type="entry name" value="NAD kinase/diacylglycerol kinase-like"/>
    <property type="match status" value="1"/>
</dbReference>
<protein>
    <submittedName>
        <fullName evidence="3">Efflux pump FUB11 (Fusaric acid biosynthesis protein 11)</fullName>
    </submittedName>
</protein>
<dbReference type="AlphaFoldDB" id="A0A5K1K080"/>
<feature type="compositionally biased region" description="Low complexity" evidence="1">
    <location>
        <begin position="12"/>
        <end position="27"/>
    </location>
</feature>
<dbReference type="GO" id="GO:0016020">
    <property type="term" value="C:membrane"/>
    <property type="evidence" value="ECO:0007669"/>
    <property type="project" value="TreeGrafter"/>
</dbReference>
<organism evidence="3">
    <name type="scientific">Ganoderma boninense</name>
    <dbReference type="NCBI Taxonomy" id="34458"/>
    <lineage>
        <taxon>Eukaryota</taxon>
        <taxon>Fungi</taxon>
        <taxon>Dikarya</taxon>
        <taxon>Basidiomycota</taxon>
        <taxon>Agaricomycotina</taxon>
        <taxon>Agaricomycetes</taxon>
        <taxon>Polyporales</taxon>
        <taxon>Polyporaceae</taxon>
        <taxon>Ganoderma</taxon>
    </lineage>
</organism>
<dbReference type="GO" id="GO:0016773">
    <property type="term" value="F:phosphotransferase activity, alcohol group as acceptor"/>
    <property type="evidence" value="ECO:0007669"/>
    <property type="project" value="UniProtKB-ARBA"/>
</dbReference>
<dbReference type="EMBL" id="LR727107">
    <property type="protein sequence ID" value="VWO98681.1"/>
    <property type="molecule type" value="Genomic_DNA"/>
</dbReference>
<dbReference type="Pfam" id="PF00781">
    <property type="entry name" value="DAGK_cat"/>
    <property type="match status" value="1"/>
</dbReference>
<feature type="domain" description="DAGKc" evidence="2">
    <location>
        <begin position="156"/>
        <end position="242"/>
    </location>
</feature>
<dbReference type="SMART" id="SM00046">
    <property type="entry name" value="DAGKc"/>
    <property type="match status" value="1"/>
</dbReference>
<dbReference type="GO" id="GO:0046512">
    <property type="term" value="P:sphingosine biosynthetic process"/>
    <property type="evidence" value="ECO:0007669"/>
    <property type="project" value="TreeGrafter"/>
</dbReference>
<feature type="region of interest" description="Disordered" evidence="1">
    <location>
        <begin position="1"/>
        <end position="33"/>
    </location>
</feature>
<accession>A0A5K1K080</accession>
<dbReference type="PANTHER" id="PTHR12358:SF31">
    <property type="entry name" value="ACYLGLYCEROL KINASE, MITOCHONDRIAL"/>
    <property type="match status" value="1"/>
</dbReference>
<dbReference type="GO" id="GO:0005737">
    <property type="term" value="C:cytoplasm"/>
    <property type="evidence" value="ECO:0007669"/>
    <property type="project" value="TreeGrafter"/>
</dbReference>
<dbReference type="InterPro" id="IPR001206">
    <property type="entry name" value="Diacylglycerol_kinase_cat_dom"/>
</dbReference>
<dbReference type="GO" id="GO:0001727">
    <property type="term" value="F:lipid kinase activity"/>
    <property type="evidence" value="ECO:0007669"/>
    <property type="project" value="TreeGrafter"/>
</dbReference>
<name>A0A5K1K080_9APHY</name>
<sequence>MPTPRPLPPEHSATGAPASAMPSPSLALGQGPNASRFTITDNELVVDRPADKKWPVVRTLLRNVLWAGVDDGNQLHVSLLAKKKPTSPMALLHVAGTVPDTDIATATAFTDSVMQSAYYGNPLLVIHIPPSSHSTRLDAAQTTQTHHQSQERPVQGKSAQIFRKKIEPIFRAARCPVDVTFTERGGHAQDIAQTLPLDQYDAIVVLSGDGIVYELLNGFAAHTDPSRAFRMPVAPVPMGSGNGSSLNLLGKANGQRTFSFMTSCLGLMASLDLGTEHLRFMGSQHRPYSYRISIKVAETDKDKMMQNREALRAQAQAIHGSPISTESSSTLPETGVPELKHIGPDADKDGWITFDKSFNYFYAGKGPFVSVDLMQFPVSHPDDGFIDVVIAERQHYFKAYAYRVEPISPDGYLSIDGEEYPHEPFEVEVHQGLGTFLSMYGHYKNEFHRPPEHK</sequence>
<dbReference type="PROSITE" id="PS50146">
    <property type="entry name" value="DAGK"/>
    <property type="match status" value="1"/>
</dbReference>